<reference evidence="1 2" key="1">
    <citation type="submission" date="2017-02" db="EMBL/GenBank/DDBJ databases">
        <title>Complete genome sequences of Mycobacterium kansasii strains isolated from rhesus macaques.</title>
        <authorList>
            <person name="Panda A."/>
            <person name="Nagaraj S."/>
            <person name="Zhao X."/>
            <person name="Tettelin H."/>
            <person name="Detolla L.J."/>
        </authorList>
    </citation>
    <scope>NUCLEOTIDE SEQUENCE [LARGE SCALE GENOMIC DNA]</scope>
    <source>
        <strain evidence="1 2">11-3813</strain>
    </source>
</reference>
<protein>
    <submittedName>
        <fullName evidence="1">Pep2 domain protein</fullName>
    </submittedName>
</protein>
<dbReference type="EMBL" id="MVBM01000003">
    <property type="protein sequence ID" value="OOK76354.1"/>
    <property type="molecule type" value="Genomic_DNA"/>
</dbReference>
<gene>
    <name evidence="1" type="ORF">BZL30_4327</name>
</gene>
<dbReference type="AlphaFoldDB" id="A0A1V3XAU3"/>
<comment type="caution">
    <text evidence="1">The sequence shown here is derived from an EMBL/GenBank/DDBJ whole genome shotgun (WGS) entry which is preliminary data.</text>
</comment>
<evidence type="ECO:0000313" key="2">
    <source>
        <dbReference type="Proteomes" id="UP000189229"/>
    </source>
</evidence>
<evidence type="ECO:0000313" key="1">
    <source>
        <dbReference type="EMBL" id="OOK76354.1"/>
    </source>
</evidence>
<accession>A0A1V3XAU3</accession>
<dbReference type="Proteomes" id="UP000189229">
    <property type="component" value="Unassembled WGS sequence"/>
</dbReference>
<sequence>MSEYSTVATIGSAQDRMGFRPSNDTDAPPFLLSLIDSSAVRVACGVEVTFAKERTSNCR</sequence>
<organism evidence="1 2">
    <name type="scientific">Mycobacterium kansasii</name>
    <dbReference type="NCBI Taxonomy" id="1768"/>
    <lineage>
        <taxon>Bacteria</taxon>
        <taxon>Bacillati</taxon>
        <taxon>Actinomycetota</taxon>
        <taxon>Actinomycetes</taxon>
        <taxon>Mycobacteriales</taxon>
        <taxon>Mycobacteriaceae</taxon>
        <taxon>Mycobacterium</taxon>
    </lineage>
</organism>
<proteinExistence type="predicted"/>
<name>A0A1V3XAU3_MYCKA</name>